<organism evidence="8 9">
    <name type="scientific">Carnegiea gigantea</name>
    <dbReference type="NCBI Taxonomy" id="171969"/>
    <lineage>
        <taxon>Eukaryota</taxon>
        <taxon>Viridiplantae</taxon>
        <taxon>Streptophyta</taxon>
        <taxon>Embryophyta</taxon>
        <taxon>Tracheophyta</taxon>
        <taxon>Spermatophyta</taxon>
        <taxon>Magnoliopsida</taxon>
        <taxon>eudicotyledons</taxon>
        <taxon>Gunneridae</taxon>
        <taxon>Pentapetalae</taxon>
        <taxon>Caryophyllales</taxon>
        <taxon>Cactineae</taxon>
        <taxon>Cactaceae</taxon>
        <taxon>Cactoideae</taxon>
        <taxon>Echinocereeae</taxon>
        <taxon>Carnegiea</taxon>
    </lineage>
</organism>
<keyword evidence="9" id="KW-1185">Reference proteome</keyword>
<comment type="subcellular location">
    <subcellularLocation>
        <location evidence="1">Secreted</location>
    </subcellularLocation>
</comment>
<dbReference type="Proteomes" id="UP001153076">
    <property type="component" value="Unassembled WGS sequence"/>
</dbReference>
<protein>
    <recommendedName>
        <fullName evidence="7">Gnk2-homologous domain-containing protein</fullName>
    </recommendedName>
</protein>
<dbReference type="Pfam" id="PF01657">
    <property type="entry name" value="Stress-antifung"/>
    <property type="match status" value="1"/>
</dbReference>
<dbReference type="GO" id="GO:0005576">
    <property type="term" value="C:extracellular region"/>
    <property type="evidence" value="ECO:0007669"/>
    <property type="project" value="UniProtKB-SubCell"/>
</dbReference>
<gene>
    <name evidence="8" type="ORF">Cgig2_007280</name>
</gene>
<evidence type="ECO:0000256" key="2">
    <source>
        <dbReference type="ARBA" id="ARBA00022525"/>
    </source>
</evidence>
<name>A0A9Q1QRE9_9CARY</name>
<keyword evidence="4" id="KW-0677">Repeat</keyword>
<accession>A0A9Q1QRE9</accession>
<proteinExistence type="inferred from homology"/>
<evidence type="ECO:0000256" key="4">
    <source>
        <dbReference type="ARBA" id="ARBA00022737"/>
    </source>
</evidence>
<dbReference type="PANTHER" id="PTHR32411">
    <property type="entry name" value="CYSTEINE-RICH REPEAT SECRETORY PROTEIN 38-RELATED"/>
    <property type="match status" value="1"/>
</dbReference>
<sequence length="226" mass="25114">MAPSFHLVVAILVLLFMMDCSQGAWSRLYCNNSATIEPYGLVSTNIDNLLKGMKSSSNVVIRYSQNMFCGKFDASYIKAVIPENGDYPSPASGLRSGLAKLLDKIKARITDEPDLGGFANVKLPLTETYTLYRVAQCIQDLSSEVCGKCLDATKAEFEDSKPCIGKMGCKVFYSSCAFRYAFKPLLPPYANKYEKISDKALEKLMRYEAEQINELSSKKSMMVSSF</sequence>
<evidence type="ECO:0000256" key="6">
    <source>
        <dbReference type="SAM" id="SignalP"/>
    </source>
</evidence>
<dbReference type="PROSITE" id="PS51473">
    <property type="entry name" value="GNK2"/>
    <property type="match status" value="1"/>
</dbReference>
<evidence type="ECO:0000256" key="1">
    <source>
        <dbReference type="ARBA" id="ARBA00004613"/>
    </source>
</evidence>
<feature type="signal peptide" evidence="6">
    <location>
        <begin position="1"/>
        <end position="23"/>
    </location>
</feature>
<dbReference type="Gene3D" id="3.30.430.20">
    <property type="entry name" value="Gnk2 domain, C-X8-C-X2-C motif"/>
    <property type="match status" value="1"/>
</dbReference>
<dbReference type="CDD" id="cd23509">
    <property type="entry name" value="Gnk2-like"/>
    <property type="match status" value="1"/>
</dbReference>
<feature type="chain" id="PRO_5040326462" description="Gnk2-homologous domain-containing protein" evidence="6">
    <location>
        <begin position="24"/>
        <end position="226"/>
    </location>
</feature>
<dbReference type="PANTHER" id="PTHR32411:SF43">
    <property type="entry name" value="CYSTEINE-RICH REPEAT SECRETORY PROTEIN 38"/>
    <property type="match status" value="1"/>
</dbReference>
<dbReference type="InterPro" id="IPR002902">
    <property type="entry name" value="GNK2"/>
</dbReference>
<reference evidence="8" key="1">
    <citation type="submission" date="2022-04" db="EMBL/GenBank/DDBJ databases">
        <title>Carnegiea gigantea Genome sequencing and assembly v2.</title>
        <authorList>
            <person name="Copetti D."/>
            <person name="Sanderson M.J."/>
            <person name="Burquez A."/>
            <person name="Wojciechowski M.F."/>
        </authorList>
    </citation>
    <scope>NUCLEOTIDE SEQUENCE</scope>
    <source>
        <strain evidence="8">SGP5-SGP5p</strain>
        <tissue evidence="8">Aerial part</tissue>
    </source>
</reference>
<feature type="domain" description="Gnk2-homologous" evidence="7">
    <location>
        <begin position="75"/>
        <end position="185"/>
    </location>
</feature>
<evidence type="ECO:0000256" key="3">
    <source>
        <dbReference type="ARBA" id="ARBA00022729"/>
    </source>
</evidence>
<dbReference type="EMBL" id="JAKOGI010000007">
    <property type="protein sequence ID" value="KAJ8451797.1"/>
    <property type="molecule type" value="Genomic_DNA"/>
</dbReference>
<evidence type="ECO:0000256" key="5">
    <source>
        <dbReference type="ARBA" id="ARBA00038515"/>
    </source>
</evidence>
<dbReference type="AlphaFoldDB" id="A0A9Q1QRE9"/>
<evidence type="ECO:0000313" key="8">
    <source>
        <dbReference type="EMBL" id="KAJ8451797.1"/>
    </source>
</evidence>
<evidence type="ECO:0000313" key="9">
    <source>
        <dbReference type="Proteomes" id="UP001153076"/>
    </source>
</evidence>
<keyword evidence="3 6" id="KW-0732">Signal</keyword>
<keyword evidence="2" id="KW-0964">Secreted</keyword>
<dbReference type="InterPro" id="IPR038408">
    <property type="entry name" value="GNK2_sf"/>
</dbReference>
<comment type="caution">
    <text evidence="8">The sequence shown here is derived from an EMBL/GenBank/DDBJ whole genome shotgun (WGS) entry which is preliminary data.</text>
</comment>
<evidence type="ECO:0000259" key="7">
    <source>
        <dbReference type="PROSITE" id="PS51473"/>
    </source>
</evidence>
<comment type="similarity">
    <text evidence="5">Belongs to the cysteine-rich repeat secretory protein family.</text>
</comment>
<dbReference type="InterPro" id="IPR050581">
    <property type="entry name" value="CRR_secretory_protein"/>
</dbReference>